<dbReference type="Gene3D" id="4.10.1000.10">
    <property type="entry name" value="Zinc finger, CCCH-type"/>
    <property type="match status" value="1"/>
</dbReference>
<dbReference type="FunFam" id="4.10.1000.10:FF:000028">
    <property type="entry name" value="Zinc finger nuclease 2"/>
    <property type="match status" value="1"/>
</dbReference>
<feature type="zinc finger region" description="C3H1-type" evidence="6">
    <location>
        <begin position="143"/>
        <end position="171"/>
    </location>
</feature>
<feature type="domain" description="C3H1-type" evidence="7">
    <location>
        <begin position="143"/>
        <end position="171"/>
    </location>
</feature>
<keyword evidence="9" id="KW-1185">Reference proteome</keyword>
<evidence type="ECO:0000313" key="9">
    <source>
        <dbReference type="Proteomes" id="UP001055439"/>
    </source>
</evidence>
<dbReference type="PANTHER" id="PTHR12506:SF46">
    <property type="entry name" value="ZINC FINGER CCCH DOMAIN-CONTAINING PROTEIN 12"/>
    <property type="match status" value="1"/>
</dbReference>
<dbReference type="Proteomes" id="UP001055439">
    <property type="component" value="Chromosome 10"/>
</dbReference>
<feature type="zinc finger region" description="C3H1-type" evidence="6">
    <location>
        <begin position="188"/>
        <end position="216"/>
    </location>
</feature>
<feature type="zinc finger region" description="C3H1-type" evidence="6">
    <location>
        <begin position="234"/>
        <end position="262"/>
    </location>
</feature>
<evidence type="ECO:0000256" key="5">
    <source>
        <dbReference type="ARBA" id="ARBA00023125"/>
    </source>
</evidence>
<dbReference type="GO" id="GO:0003729">
    <property type="term" value="F:mRNA binding"/>
    <property type="evidence" value="ECO:0007669"/>
    <property type="project" value="UniProtKB-ARBA"/>
</dbReference>
<keyword evidence="2" id="KW-0677">Repeat</keyword>
<evidence type="ECO:0000256" key="2">
    <source>
        <dbReference type="ARBA" id="ARBA00022737"/>
    </source>
</evidence>
<organism evidence="8 9">
    <name type="scientific">Musa troglodytarum</name>
    <name type="common">fe'i banana</name>
    <dbReference type="NCBI Taxonomy" id="320322"/>
    <lineage>
        <taxon>Eukaryota</taxon>
        <taxon>Viridiplantae</taxon>
        <taxon>Streptophyta</taxon>
        <taxon>Embryophyta</taxon>
        <taxon>Tracheophyta</taxon>
        <taxon>Spermatophyta</taxon>
        <taxon>Magnoliopsida</taxon>
        <taxon>Liliopsida</taxon>
        <taxon>Zingiberales</taxon>
        <taxon>Musaceae</taxon>
        <taxon>Musa</taxon>
    </lineage>
</organism>
<evidence type="ECO:0000256" key="6">
    <source>
        <dbReference type="PROSITE-ProRule" id="PRU00723"/>
    </source>
</evidence>
<feature type="non-terminal residue" evidence="8">
    <location>
        <position position="1"/>
    </location>
</feature>
<gene>
    <name evidence="8" type="ORF">MUK42_06978</name>
</gene>
<evidence type="ECO:0000256" key="1">
    <source>
        <dbReference type="ARBA" id="ARBA00022723"/>
    </source>
</evidence>
<evidence type="ECO:0000313" key="8">
    <source>
        <dbReference type="EMBL" id="URD84532.1"/>
    </source>
</evidence>
<keyword evidence="4 6" id="KW-0862">Zinc</keyword>
<accession>A0A9E7EXC5</accession>
<dbReference type="InterPro" id="IPR000571">
    <property type="entry name" value="Znf_CCCH"/>
</dbReference>
<evidence type="ECO:0000259" key="7">
    <source>
        <dbReference type="PROSITE" id="PS50103"/>
    </source>
</evidence>
<dbReference type="InterPro" id="IPR036855">
    <property type="entry name" value="Znf_CCCH_sf"/>
</dbReference>
<dbReference type="SMART" id="SM00356">
    <property type="entry name" value="ZnF_C3H1"/>
    <property type="match status" value="3"/>
</dbReference>
<name>A0A9E7EXC5_9LILI</name>
<keyword evidence="5" id="KW-0238">DNA-binding</keyword>
<dbReference type="GO" id="GO:0003677">
    <property type="term" value="F:DNA binding"/>
    <property type="evidence" value="ECO:0007669"/>
    <property type="project" value="UniProtKB-KW"/>
</dbReference>
<dbReference type="OrthoDB" id="411372at2759"/>
<dbReference type="Gene3D" id="2.30.30.1190">
    <property type="match status" value="1"/>
</dbReference>
<sequence length="341" mass="37751">PHPPQKIVLKPTIARAKGPKRLAVGADGCWWWFLFPSSRFVEIGVSLSPSPSPLVPIIRDPLRDGTLHFAAPAPPLIDGRRPPMDYDAAVTDGVDKRGAMASSADVMGPASPPLLRSPIDQETMWQMRMREIESVESGPFPQRPREPDCTYYLRTGLCRFGMTCRYNHPPNRQMAIAAARIKGGYPERVGQPECEFYLRTGTCKFGATCKFHHPRDKAGIAGRVQLNVLGYPLRPDETECAYYMKNGECKFGSTCKFHHPQPNTVVSLRGSTVYPGVHSPTSGQQSYTGGLTNLSLSRASFIASPRWQGLSSYAQVIFPQGLVQVPSWNTFSVNPFYLKPL</sequence>
<dbReference type="Pfam" id="PF00642">
    <property type="entry name" value="zf-CCCH"/>
    <property type="match status" value="3"/>
</dbReference>
<dbReference type="EMBL" id="CP097503">
    <property type="protein sequence ID" value="URD84532.1"/>
    <property type="molecule type" value="Genomic_DNA"/>
</dbReference>
<feature type="domain" description="C3H1-type" evidence="7">
    <location>
        <begin position="188"/>
        <end position="216"/>
    </location>
</feature>
<dbReference type="SUPFAM" id="SSF90229">
    <property type="entry name" value="CCCH zinc finger"/>
    <property type="match status" value="3"/>
</dbReference>
<protein>
    <submittedName>
        <fullName evidence="8">Zinc finger CCCH domain-containing protein</fullName>
    </submittedName>
</protein>
<proteinExistence type="predicted"/>
<dbReference type="PANTHER" id="PTHR12506">
    <property type="entry name" value="PROTEIN PHOSPHATASE RELATED"/>
    <property type="match status" value="1"/>
</dbReference>
<dbReference type="GO" id="GO:0008270">
    <property type="term" value="F:zinc ion binding"/>
    <property type="evidence" value="ECO:0007669"/>
    <property type="project" value="UniProtKB-KW"/>
</dbReference>
<keyword evidence="3 6" id="KW-0863">Zinc-finger</keyword>
<dbReference type="AlphaFoldDB" id="A0A9E7EXC5"/>
<keyword evidence="1 6" id="KW-0479">Metal-binding</keyword>
<dbReference type="InterPro" id="IPR050974">
    <property type="entry name" value="Plant_ZF_CCCH"/>
</dbReference>
<evidence type="ECO:0000256" key="4">
    <source>
        <dbReference type="ARBA" id="ARBA00022833"/>
    </source>
</evidence>
<dbReference type="PROSITE" id="PS50103">
    <property type="entry name" value="ZF_C3H1"/>
    <property type="match status" value="3"/>
</dbReference>
<feature type="domain" description="C3H1-type" evidence="7">
    <location>
        <begin position="234"/>
        <end position="262"/>
    </location>
</feature>
<evidence type="ECO:0000256" key="3">
    <source>
        <dbReference type="ARBA" id="ARBA00022771"/>
    </source>
</evidence>
<reference evidence="8" key="1">
    <citation type="submission" date="2022-05" db="EMBL/GenBank/DDBJ databases">
        <title>The Musa troglodytarum L. genome provides insights into the mechanism of non-climacteric behaviour and enrichment of carotenoids.</title>
        <authorList>
            <person name="Wang J."/>
        </authorList>
    </citation>
    <scope>NUCLEOTIDE SEQUENCE</scope>
    <source>
        <tissue evidence="8">Leaf</tissue>
    </source>
</reference>